<feature type="domain" description="MACPF" evidence="1">
    <location>
        <begin position="270"/>
        <end position="596"/>
    </location>
</feature>
<dbReference type="SMART" id="SM00457">
    <property type="entry name" value="MACPF"/>
    <property type="match status" value="1"/>
</dbReference>
<reference evidence="2 3" key="1">
    <citation type="journal article" date="2011" name="J. Bacteriol.">
        <title>Genome sequence of the obligate intracellular animal pathogen Chlamydia pecorum E58.</title>
        <authorList>
            <person name="Mojica S."/>
            <person name="Huot Creasy H."/>
            <person name="Daugherty S."/>
            <person name="Read T.D."/>
            <person name="Kim T."/>
            <person name="Kaltenboeck B."/>
            <person name="Bavoil P."/>
            <person name="Myers G.S."/>
        </authorList>
    </citation>
    <scope>NUCLEOTIDE SEQUENCE [LARGE SCALE GENOMIC DNA]</scope>
    <source>
        <strain evidence="2 3">E58</strain>
    </source>
</reference>
<dbReference type="EMBL" id="CP002608">
    <property type="protein sequence ID" value="AEB41861.1"/>
    <property type="molecule type" value="Genomic_DNA"/>
</dbReference>
<dbReference type="Proteomes" id="UP000008305">
    <property type="component" value="Chromosome"/>
</dbReference>
<name>A0AA34RDQ7_CHLPE</name>
<keyword evidence="3" id="KW-1185">Reference proteome</keyword>
<dbReference type="Pfam" id="PF01823">
    <property type="entry name" value="MACPF"/>
    <property type="match status" value="1"/>
</dbReference>
<dbReference type="InterPro" id="IPR020864">
    <property type="entry name" value="MACPF"/>
</dbReference>
<evidence type="ECO:0000313" key="3">
    <source>
        <dbReference type="Proteomes" id="UP000008305"/>
    </source>
</evidence>
<dbReference type="AlphaFoldDB" id="A0AA34RDQ7"/>
<accession>A0AA34RDQ7</accession>
<protein>
    <submittedName>
        <fullName evidence="2">MAC/perforin family protein</fullName>
    </submittedName>
</protein>
<proteinExistence type="predicted"/>
<dbReference type="KEGG" id="cpm:G5S_0929"/>
<evidence type="ECO:0000259" key="1">
    <source>
        <dbReference type="PROSITE" id="PS51412"/>
    </source>
</evidence>
<dbReference type="PROSITE" id="PS51412">
    <property type="entry name" value="MACPF_2"/>
    <property type="match status" value="1"/>
</dbReference>
<organism evidence="2 3">
    <name type="scientific">Chlamydia pecorum (strain ATCC VR-628 / DSM 29919 / E58)</name>
    <name type="common">Chlamydophila pecorum</name>
    <dbReference type="NCBI Taxonomy" id="331635"/>
    <lineage>
        <taxon>Bacteria</taxon>
        <taxon>Pseudomonadati</taxon>
        <taxon>Chlamydiota</taxon>
        <taxon>Chlamydiia</taxon>
        <taxon>Chlamydiales</taxon>
        <taxon>Chlamydiaceae</taxon>
        <taxon>Chlamydia/Chlamydophila group</taxon>
        <taxon>Chlamydia</taxon>
    </lineage>
</organism>
<dbReference type="SUPFAM" id="SSF82109">
    <property type="entry name" value="MIR domain"/>
    <property type="match status" value="1"/>
</dbReference>
<gene>
    <name evidence="2" type="ordered locus">G5S_0929</name>
</gene>
<dbReference type="InterPro" id="IPR036300">
    <property type="entry name" value="MIR_dom_sf"/>
</dbReference>
<evidence type="ECO:0000313" key="2">
    <source>
        <dbReference type="EMBL" id="AEB41861.1"/>
    </source>
</evidence>
<sequence>MAIPFEAEDALEAFIKGLSAHDFPQEVPTSGLCSSQENENANTFVLLCSRMDAYGAYYTIKNVALQRPVAICVVANSLLKQPFDADIVSEIQEGFMRSYLQGQIYRLSEEDREPCLQSEPMELIKNVSFLGQAVDIVKLDPANIVNSLSPCGVVDYSFTEATAIASPDGRFGIPPGTKIFPKHTADVAINTSIFDEKTSFSSNFSATVTVHLPPPMMGMMGMAPGSNSKEIRVERKHLFPSYSANLPDIVKKAKRFAKILINKMTYTNIWRNQAKSQILTEGDVRLDLQGFDADKFNYQIQVGAHTIAAVLIDRAISEIKIPSEQTYALRRIKSGFQQSLDDSHIYHVGFKHAYALGMCMEEDMDEDPMSTVIGEAASNASAFSGSMTFDFVRKNTCACKNTVTHSTATHTLYTLKQDIGYDPKNLKLDSEFCFWIEKKLDIHKPASLQSFIKEVGTHYTTSVTYGGVGFQFLKISVEDIEKLQEKNISIEVAAAEVLLKSKTSTSTEQGYTFYSESLSAQTVFLGGTVLPEISKDQLDFKPWSESIPQEPVPLEISVSPITELITPEYFPSMNPQVLAKTKSALGKAILEYLKENTPNIDKPKDKIFTTGYHWSASQFILCSEKAPLVVSDPYKSTWSTLPYLFPTVKEASGAQPLVFYFFLGNLRTHQNVLHNSAYSLCCLSSRFGNYGKEFIQYDALSFYGSWEEGYLDMPEYTDRSAWVIEKLDLTKDLFIRDGDAVRFKHVSSGRYLSAIAMKDCHQTITRTTVAGDAVFIIKRPSVCL</sequence>